<organism evidence="5 6">
    <name type="scientific">Streptococcus raffinosi</name>
    <dbReference type="NCBI Taxonomy" id="3053355"/>
    <lineage>
        <taxon>Bacteria</taxon>
        <taxon>Bacillati</taxon>
        <taxon>Bacillota</taxon>
        <taxon>Bacilli</taxon>
        <taxon>Lactobacillales</taxon>
        <taxon>Streptococcaceae</taxon>
        <taxon>Streptococcus</taxon>
    </lineage>
</organism>
<evidence type="ECO:0000313" key="5">
    <source>
        <dbReference type="EMBL" id="MDL5044154.1"/>
    </source>
</evidence>
<feature type="domain" description="GtfA extended beta-sheet meander" evidence="4">
    <location>
        <begin position="112"/>
        <end position="185"/>
    </location>
</feature>
<dbReference type="Pfam" id="PF22145">
    <property type="entry name" value="GtfA_EBD"/>
    <property type="match status" value="1"/>
</dbReference>
<dbReference type="InterPro" id="IPR054396">
    <property type="entry name" value="GtfA_EBD"/>
</dbReference>
<dbReference type="Proteomes" id="UP001529255">
    <property type="component" value="Unassembled WGS sequence"/>
</dbReference>
<protein>
    <submittedName>
        <fullName evidence="5">Glycosyltransferase</fullName>
        <ecNumber evidence="5">2.4.-.-</ecNumber>
    </submittedName>
</protein>
<keyword evidence="1 5" id="KW-0328">Glycosyltransferase</keyword>
<dbReference type="PANTHER" id="PTHR12526:SF629">
    <property type="entry name" value="TEICHURONIC ACID BIOSYNTHESIS GLYCOSYLTRANSFERASE TUAH-RELATED"/>
    <property type="match status" value="1"/>
</dbReference>
<dbReference type="Gene3D" id="3.40.50.2000">
    <property type="entry name" value="Glycogen Phosphorylase B"/>
    <property type="match status" value="2"/>
</dbReference>
<evidence type="ECO:0000259" key="4">
    <source>
        <dbReference type="Pfam" id="PF22145"/>
    </source>
</evidence>
<sequence>MTIYTFNLLVGYEPNGVDVAQASRALMLRELNASAKFVFTTWPQPYKLDYYLSLGHRYEELLHAYVCFTDQDGYIPSLTVGALQQQFQLTRLDLKKQDETEFLYEFSDGSRLIFTMDPCKKGCVRYVDYLTNGILLKREWYGTRKLVTEYFEKGILIRRSFHNQDGHIAFEELKQGATWLYRLENEILVSQTEVMRRFLARLSLTQEDTLLLDRAALIAFARPILELQSPAKLGFVFHSEHEFENGGLYYEYYYIFKYAQRFDFFITATEAQKAVLETTFHKQGLDNATIYALPVGHLDNLSYPDGQRKPLSLITASRLDPRKRLDLAIRAVALAHDKEPNLNFDIYGKGVEQENLEQLIDDLGAGSYIHLRGHANLQKIYPQYELYVTTSQWETFGLTLMEAVGAGLALVGFDARYGNPTFIKDGKNGYLVSYDETMDEDLLVSDMAGKIVAVLEGNLESMHQASYDLAKKYLKPEILEAWRKLLVAID</sequence>
<evidence type="ECO:0000313" key="6">
    <source>
        <dbReference type="Proteomes" id="UP001529255"/>
    </source>
</evidence>
<dbReference type="SUPFAM" id="SSF53756">
    <property type="entry name" value="UDP-Glycosyltransferase/glycogen phosphorylase"/>
    <property type="match status" value="1"/>
</dbReference>
<dbReference type="GO" id="GO:0016757">
    <property type="term" value="F:glycosyltransferase activity"/>
    <property type="evidence" value="ECO:0007669"/>
    <property type="project" value="UniProtKB-KW"/>
</dbReference>
<name>A0ABT7LXT0_9STRE</name>
<evidence type="ECO:0000259" key="3">
    <source>
        <dbReference type="Pfam" id="PF00534"/>
    </source>
</evidence>
<dbReference type="Pfam" id="PF00534">
    <property type="entry name" value="Glycos_transf_1"/>
    <property type="match status" value="1"/>
</dbReference>
<accession>A0ABT7LXT0</accession>
<keyword evidence="2 5" id="KW-0808">Transferase</keyword>
<comment type="caution">
    <text evidence="5">The sequence shown here is derived from an EMBL/GenBank/DDBJ whole genome shotgun (WGS) entry which is preliminary data.</text>
</comment>
<dbReference type="EMBL" id="JASUZV010000013">
    <property type="protein sequence ID" value="MDL5044154.1"/>
    <property type="molecule type" value="Genomic_DNA"/>
</dbReference>
<proteinExistence type="predicted"/>
<dbReference type="InterPro" id="IPR001296">
    <property type="entry name" value="Glyco_trans_1"/>
</dbReference>
<dbReference type="PANTHER" id="PTHR12526">
    <property type="entry name" value="GLYCOSYLTRANSFERASE"/>
    <property type="match status" value="1"/>
</dbReference>
<feature type="domain" description="Glycosyl transferase family 1" evidence="3">
    <location>
        <begin position="310"/>
        <end position="433"/>
    </location>
</feature>
<keyword evidence="6" id="KW-1185">Reference proteome</keyword>
<gene>
    <name evidence="5" type="ORF">QRD39_08560</name>
</gene>
<reference evidence="5 6" key="1">
    <citation type="submission" date="2023-06" db="EMBL/GenBank/DDBJ databases">
        <title>A potential novel species of Streptococcus isolated from human milk sample.</title>
        <authorList>
            <person name="Nguyen H.V."/>
            <person name="Trinh A.T.V."/>
            <person name="Hoang A.T.L."/>
            <person name="Bui L.N.H."/>
            <person name="Tran Q.T.L."/>
            <person name="Trinh T."/>
        </authorList>
    </citation>
    <scope>NUCLEOTIDE SEQUENCE [LARGE SCALE GENOMIC DNA]</scope>
    <source>
        <strain evidence="5 6">VTCC 12812</strain>
    </source>
</reference>
<dbReference type="EC" id="2.4.-.-" evidence="5"/>
<evidence type="ECO:0000256" key="2">
    <source>
        <dbReference type="ARBA" id="ARBA00022679"/>
    </source>
</evidence>
<dbReference type="RefSeq" id="WP_285956230.1">
    <property type="nucleotide sequence ID" value="NZ_JASUZV010000013.1"/>
</dbReference>
<evidence type="ECO:0000256" key="1">
    <source>
        <dbReference type="ARBA" id="ARBA00022676"/>
    </source>
</evidence>